<dbReference type="InterPro" id="IPR032675">
    <property type="entry name" value="LRR_dom_sf"/>
</dbReference>
<proteinExistence type="predicted"/>
<feature type="region of interest" description="Disordered" evidence="1">
    <location>
        <begin position="76"/>
        <end position="121"/>
    </location>
</feature>
<gene>
    <name evidence="3" type="ORF">D9758_010402</name>
</gene>
<dbReference type="AlphaFoldDB" id="A0A8H5FVQ6"/>
<evidence type="ECO:0000256" key="1">
    <source>
        <dbReference type="SAM" id="MobiDB-lite"/>
    </source>
</evidence>
<dbReference type="EMBL" id="JAACJM010000073">
    <property type="protein sequence ID" value="KAF5350744.1"/>
    <property type="molecule type" value="Genomic_DNA"/>
</dbReference>
<organism evidence="3 4">
    <name type="scientific">Tetrapyrgos nigripes</name>
    <dbReference type="NCBI Taxonomy" id="182062"/>
    <lineage>
        <taxon>Eukaryota</taxon>
        <taxon>Fungi</taxon>
        <taxon>Dikarya</taxon>
        <taxon>Basidiomycota</taxon>
        <taxon>Agaricomycotina</taxon>
        <taxon>Agaricomycetes</taxon>
        <taxon>Agaricomycetidae</taxon>
        <taxon>Agaricales</taxon>
        <taxon>Marasmiineae</taxon>
        <taxon>Marasmiaceae</taxon>
        <taxon>Tetrapyrgos</taxon>
    </lineage>
</organism>
<dbReference type="Gene3D" id="3.80.10.10">
    <property type="entry name" value="Ribonuclease Inhibitor"/>
    <property type="match status" value="1"/>
</dbReference>
<dbReference type="PROSITE" id="PS50181">
    <property type="entry name" value="FBOX"/>
    <property type="match status" value="1"/>
</dbReference>
<dbReference type="OrthoDB" id="2837203at2759"/>
<dbReference type="InterPro" id="IPR001810">
    <property type="entry name" value="F-box_dom"/>
</dbReference>
<sequence>MAPETRSGIFRLPEKRGGTVIQVKLRQEPAWRLRELLRGNGLEVGGRWQELFDRLQAFSRNEASWVRDPLVTRTSLRTRRESDTGRKTQNTGNAQPMRKSRKTSSKVSSTSTPKSLGGHLHPRLTLTDLPVELITLVLEESEKDDVLSLAVVCRGLNAIAGFFFLKSIGLQAIPHGWLTFGAYVGHPFGVIPGLCIVLNCLANVSSLTFCFSTSDYSKELYRALSILKRLTSCNYLSFHLPNYAYPSPSLASSVSTVLEEFLSELASKNVRTLQIEADFHTVPKRSSKALLPAISIERAIVNTPFIHNSPFRDWFISSFNASPIQSLRINYGAHFSSFLIRLSLPSLREFDVTSCGQIATNFDPFRSFLLRHPTLVSLHLGCCKYIATKGTISPLPQGSLPVLQSLTVHPSILPYFFSIPYSSSREGLSSRRGRRVADRDNPISSQFPPHLRHISLLNMTESCYSTYGVTMDASLEVCKTALFSVSACSAITVITISFDDLLNSEHLRAIGRSQSLTLPFIQSASFRFRERAPLDQVKAILIPWFQRTFPNAELFIIKLAIMHWWEQEEKSDFVRKVRDFCPQVKSVGINFQQYKIEDWLAQAEGQ</sequence>
<keyword evidence="4" id="KW-1185">Reference proteome</keyword>
<comment type="caution">
    <text evidence="3">The sequence shown here is derived from an EMBL/GenBank/DDBJ whole genome shotgun (WGS) entry which is preliminary data.</text>
</comment>
<feature type="domain" description="F-box" evidence="2">
    <location>
        <begin position="123"/>
        <end position="159"/>
    </location>
</feature>
<feature type="compositionally biased region" description="Low complexity" evidence="1">
    <location>
        <begin position="105"/>
        <end position="115"/>
    </location>
</feature>
<protein>
    <recommendedName>
        <fullName evidence="2">F-box domain-containing protein</fullName>
    </recommendedName>
</protein>
<evidence type="ECO:0000313" key="4">
    <source>
        <dbReference type="Proteomes" id="UP000559256"/>
    </source>
</evidence>
<accession>A0A8H5FVQ6</accession>
<evidence type="ECO:0000259" key="2">
    <source>
        <dbReference type="PROSITE" id="PS50181"/>
    </source>
</evidence>
<dbReference type="Proteomes" id="UP000559256">
    <property type="component" value="Unassembled WGS sequence"/>
</dbReference>
<evidence type="ECO:0000313" key="3">
    <source>
        <dbReference type="EMBL" id="KAF5350744.1"/>
    </source>
</evidence>
<reference evidence="3 4" key="1">
    <citation type="journal article" date="2020" name="ISME J.">
        <title>Uncovering the hidden diversity of litter-decomposition mechanisms in mushroom-forming fungi.</title>
        <authorList>
            <person name="Floudas D."/>
            <person name="Bentzer J."/>
            <person name="Ahren D."/>
            <person name="Johansson T."/>
            <person name="Persson P."/>
            <person name="Tunlid A."/>
        </authorList>
    </citation>
    <scope>NUCLEOTIDE SEQUENCE [LARGE SCALE GENOMIC DNA]</scope>
    <source>
        <strain evidence="3 4">CBS 291.85</strain>
    </source>
</reference>
<name>A0A8H5FVQ6_9AGAR</name>